<proteinExistence type="predicted"/>
<dbReference type="RefSeq" id="WP_002667683.1">
    <property type="nucleotide sequence ID" value="NZ_JAYKBV010000002.1"/>
</dbReference>
<accession>A0ABU5Y6E0</accession>
<dbReference type="EMBL" id="JAYKBV010000002">
    <property type="protein sequence ID" value="MEB3039471.1"/>
    <property type="molecule type" value="Genomic_DNA"/>
</dbReference>
<comment type="caution">
    <text evidence="1">The sequence shown here is derived from an EMBL/GenBank/DDBJ whole genome shotgun (WGS) entry which is preliminary data.</text>
</comment>
<organism evidence="1 2">
    <name type="scientific">Capnocytophaga gingivalis</name>
    <dbReference type="NCBI Taxonomy" id="1017"/>
    <lineage>
        <taxon>Bacteria</taxon>
        <taxon>Pseudomonadati</taxon>
        <taxon>Bacteroidota</taxon>
        <taxon>Flavobacteriia</taxon>
        <taxon>Flavobacteriales</taxon>
        <taxon>Flavobacteriaceae</taxon>
        <taxon>Capnocytophaga</taxon>
    </lineage>
</organism>
<reference evidence="1 2" key="1">
    <citation type="submission" date="2023-12" db="EMBL/GenBank/DDBJ databases">
        <title>Genomic sequences of Capnocytophaga and Parvimonas strains.</title>
        <authorList>
            <person name="Watt R.M."/>
            <person name="Wang M."/>
            <person name="Yang T."/>
            <person name="Tong W.M."/>
        </authorList>
    </citation>
    <scope>NUCLEOTIDE SEQUENCE [LARGE SCALE GENOMIC DNA]</scope>
    <source>
        <strain evidence="1 2">CCUG 13156</strain>
    </source>
</reference>
<keyword evidence="2" id="KW-1185">Reference proteome</keyword>
<sequence length="72" mass="8415">MIEDIRQVSAYARLEKVYKKLGLENSNQLIDCLIIYPSLEENKDLNFNKLETIEGYAKIYKQSLSIPLIIEH</sequence>
<gene>
    <name evidence="1" type="ORF">VJJ49_02020</name>
</gene>
<protein>
    <submittedName>
        <fullName evidence="1">Uncharacterized protein</fullName>
    </submittedName>
</protein>
<dbReference type="Proteomes" id="UP001324270">
    <property type="component" value="Unassembled WGS sequence"/>
</dbReference>
<name>A0ABU5Y6E0_9FLAO</name>
<evidence type="ECO:0000313" key="1">
    <source>
        <dbReference type="EMBL" id="MEB3039471.1"/>
    </source>
</evidence>
<evidence type="ECO:0000313" key="2">
    <source>
        <dbReference type="Proteomes" id="UP001324270"/>
    </source>
</evidence>